<keyword evidence="5 16" id="KW-0812">Transmembrane</keyword>
<evidence type="ECO:0000256" key="12">
    <source>
        <dbReference type="ARBA" id="ARBA00023306"/>
    </source>
</evidence>
<name>A0AAU7VQR6_9FIRM</name>
<dbReference type="InterPro" id="IPR036390">
    <property type="entry name" value="WH_DNA-bd_sf"/>
</dbReference>
<dbReference type="InterPro" id="IPR036388">
    <property type="entry name" value="WH-like_DNA-bd_sf"/>
</dbReference>
<dbReference type="Gene3D" id="3.40.50.300">
    <property type="entry name" value="P-loop containing nucleotide triphosphate hydrolases"/>
    <property type="match status" value="1"/>
</dbReference>
<evidence type="ECO:0000313" key="18">
    <source>
        <dbReference type="EMBL" id="XBX76282.1"/>
    </source>
</evidence>
<dbReference type="InterPro" id="IPR018541">
    <property type="entry name" value="Ftsk_gamma"/>
</dbReference>
<feature type="compositionally biased region" description="Basic and acidic residues" evidence="15">
    <location>
        <begin position="216"/>
        <end position="229"/>
    </location>
</feature>
<gene>
    <name evidence="18" type="ORF">PRVXT_001467</name>
</gene>
<dbReference type="AlphaFoldDB" id="A0AAU7VQR6"/>
<comment type="function">
    <text evidence="13">Essential cell division protein that coordinates cell division and chromosome segregation. The N-terminus is involved in assembly of the cell-division machinery. The C-terminus functions as a DNA motor that moves dsDNA in an ATP-dependent manner towards the dif recombination site, which is located within the replication terminus region. Required for activation of the Xer recombinase, allowing activation of chromosome unlinking by recombination.</text>
</comment>
<evidence type="ECO:0000256" key="11">
    <source>
        <dbReference type="ARBA" id="ARBA00023136"/>
    </source>
</evidence>
<feature type="domain" description="FtsK" evidence="17">
    <location>
        <begin position="436"/>
        <end position="624"/>
    </location>
</feature>
<keyword evidence="11 16" id="KW-0472">Membrane</keyword>
<dbReference type="GO" id="GO:0007059">
    <property type="term" value="P:chromosome segregation"/>
    <property type="evidence" value="ECO:0007669"/>
    <property type="project" value="UniProtKB-KW"/>
</dbReference>
<evidence type="ECO:0000256" key="4">
    <source>
        <dbReference type="ARBA" id="ARBA00022618"/>
    </source>
</evidence>
<dbReference type="Pfam" id="PF01580">
    <property type="entry name" value="FtsK_SpoIIIE"/>
    <property type="match status" value="1"/>
</dbReference>
<dbReference type="InterPro" id="IPR050206">
    <property type="entry name" value="FtsK/SpoIIIE/SftA"/>
</dbReference>
<evidence type="ECO:0000256" key="6">
    <source>
        <dbReference type="ARBA" id="ARBA00022741"/>
    </source>
</evidence>
<feature type="region of interest" description="Disordered" evidence="15">
    <location>
        <begin position="245"/>
        <end position="292"/>
    </location>
</feature>
<comment type="subcellular location">
    <subcellularLocation>
        <location evidence="1">Cell membrane</location>
        <topology evidence="1">Multi-pass membrane protein</topology>
    </subcellularLocation>
</comment>
<evidence type="ECO:0000256" key="16">
    <source>
        <dbReference type="SAM" id="Phobius"/>
    </source>
</evidence>
<evidence type="ECO:0000256" key="13">
    <source>
        <dbReference type="ARBA" id="ARBA00024986"/>
    </source>
</evidence>
<evidence type="ECO:0000256" key="3">
    <source>
        <dbReference type="ARBA" id="ARBA00022475"/>
    </source>
</evidence>
<evidence type="ECO:0000256" key="7">
    <source>
        <dbReference type="ARBA" id="ARBA00022829"/>
    </source>
</evidence>
<proteinExistence type="inferred from homology"/>
<dbReference type="PANTHER" id="PTHR22683:SF41">
    <property type="entry name" value="DNA TRANSLOCASE FTSK"/>
    <property type="match status" value="1"/>
</dbReference>
<dbReference type="GO" id="GO:0051301">
    <property type="term" value="P:cell division"/>
    <property type="evidence" value="ECO:0007669"/>
    <property type="project" value="UniProtKB-KW"/>
</dbReference>
<keyword evidence="12" id="KW-0131">Cell cycle</keyword>
<feature type="compositionally biased region" description="Polar residues" evidence="15">
    <location>
        <begin position="275"/>
        <end position="289"/>
    </location>
</feature>
<dbReference type="GO" id="GO:0003677">
    <property type="term" value="F:DNA binding"/>
    <property type="evidence" value="ECO:0007669"/>
    <property type="project" value="UniProtKB-KW"/>
</dbReference>
<dbReference type="RefSeq" id="WP_350345016.1">
    <property type="nucleotide sequence ID" value="NZ_CP158367.1"/>
</dbReference>
<feature type="transmembrane region" description="Helical" evidence="16">
    <location>
        <begin position="153"/>
        <end position="179"/>
    </location>
</feature>
<dbReference type="Pfam" id="PF17854">
    <property type="entry name" value="FtsK_alpha"/>
    <property type="match status" value="1"/>
</dbReference>
<dbReference type="Gene3D" id="1.10.10.10">
    <property type="entry name" value="Winged helix-like DNA-binding domain superfamily/Winged helix DNA-binding domain"/>
    <property type="match status" value="1"/>
</dbReference>
<protein>
    <submittedName>
        <fullName evidence="18">DNA translocase FtsK 4TM domain-containing protein</fullName>
    </submittedName>
</protein>
<organism evidence="18">
    <name type="scientific">Proteinivorax tanatarense</name>
    <dbReference type="NCBI Taxonomy" id="1260629"/>
    <lineage>
        <taxon>Bacteria</taxon>
        <taxon>Bacillati</taxon>
        <taxon>Bacillota</taxon>
        <taxon>Clostridia</taxon>
        <taxon>Eubacteriales</taxon>
        <taxon>Proteinivoracaceae</taxon>
        <taxon>Proteinivorax</taxon>
    </lineage>
</organism>
<sequence>MSPKRKKRSKNKTLFEREIYAVVLATISGLALASLLVPNQVGQVGSFIHNTLLTVAGKTSIFIPLFLFIYSIRLMFKDDYSFTITGRMLGSLIMFFCFLLSAHLMAIEGFANYSFKAMWDIGVQGEGGGVLGAILATIFLQGFGYIGTVITVISFMFIGIVLILDISISNVVNQVFYYFKKSLIYTVEKMSIIFKSLNEKVKQISFSNKSEEDCEIEPKNEEENSHTFDNDYTIEDYEDKSVDLDESISRDNNIPSNDKTSKSKEDGSVIISFPQPDQKTVSDFSSLSTENHDNLPKVPYELPKLELLQKTIRLKENGKKVDIQQQGKKLIETLNSFGVKAKITHIHRGPTITRFELQPSVGVKVSKILNLSDDLALNLASADIRIEAPIPGKSAIGIEVPNATKTTVYLREVLESEQFTNSSSKLAIGLGKDISGQPIIADFKQMPHLLVAGATGAGKSVCINSLIASILFKAKPDEVKFLMIDPKVVELNVYNGIPHLLSPVVTDPKNASYALKKMVKEMEDRYAKFAALNVKDIAKFNLHHETEEKLPYVFVIIDELADLMMVASNEVEDCICRLAQKARAAGIHLVVATQRPSVDVITGIIKANITSRIAFAVSSGADSRTILDTGGAEKLLGKGDMLFYPVGASQPIRAQSSFIDDDEVEKIVDFVKKSEQPNYDEKFEVSNDEVQKSEDLDDLFSEAAHLVVENQQASISLLQRRFRIGYTRAARIIDDLEKMGVVGGFEGSKAREVLVSKNNLEKMLQ</sequence>
<reference evidence="18" key="1">
    <citation type="journal article" date="2013" name="Extremophiles">
        <title>Proteinivorax tanatarense gen. nov., sp. nov., an anaerobic, haloalkaliphilic, proteolytic bacterium isolated from a decaying algal bloom, and proposal of Proteinivoraceae fam. nov.</title>
        <authorList>
            <person name="Kevbrin V."/>
            <person name="Boltyanskaya Y."/>
            <person name="Zhilina T."/>
            <person name="Kolganova T."/>
            <person name="Lavrentjeva E."/>
            <person name="Kuznetsov B."/>
        </authorList>
    </citation>
    <scope>NUCLEOTIDE SEQUENCE</scope>
    <source>
        <strain evidence="18">Z-910T</strain>
    </source>
</reference>
<dbReference type="SMART" id="SM00843">
    <property type="entry name" value="Ftsk_gamma"/>
    <property type="match status" value="1"/>
</dbReference>
<dbReference type="InterPro" id="IPR041027">
    <property type="entry name" value="FtsK_alpha"/>
</dbReference>
<feature type="region of interest" description="Disordered" evidence="15">
    <location>
        <begin position="212"/>
        <end position="232"/>
    </location>
</feature>
<accession>A0AAU7VQR6</accession>
<dbReference type="SUPFAM" id="SSF52540">
    <property type="entry name" value="P-loop containing nucleoside triphosphate hydrolases"/>
    <property type="match status" value="1"/>
</dbReference>
<evidence type="ECO:0000256" key="5">
    <source>
        <dbReference type="ARBA" id="ARBA00022692"/>
    </source>
</evidence>
<keyword evidence="3" id="KW-1003">Cell membrane</keyword>
<evidence type="ECO:0000256" key="14">
    <source>
        <dbReference type="PROSITE-ProRule" id="PRU00289"/>
    </source>
</evidence>
<keyword evidence="4" id="KW-0132">Cell division</keyword>
<evidence type="ECO:0000256" key="15">
    <source>
        <dbReference type="SAM" id="MobiDB-lite"/>
    </source>
</evidence>
<evidence type="ECO:0000256" key="1">
    <source>
        <dbReference type="ARBA" id="ARBA00004651"/>
    </source>
</evidence>
<dbReference type="PROSITE" id="PS50901">
    <property type="entry name" value="FTSK"/>
    <property type="match status" value="1"/>
</dbReference>
<keyword evidence="8 14" id="KW-0067">ATP-binding</keyword>
<comment type="similarity">
    <text evidence="2">Belongs to the FtsK/SpoIIIE/SftA family.</text>
</comment>
<reference evidence="18" key="2">
    <citation type="submission" date="2024-06" db="EMBL/GenBank/DDBJ databases">
        <authorList>
            <person name="Petrova K.O."/>
            <person name="Toshchakov S.V."/>
            <person name="Boltjanskaja Y.V."/>
            <person name="Kevbrin V."/>
        </authorList>
    </citation>
    <scope>NUCLEOTIDE SEQUENCE</scope>
    <source>
        <strain evidence="18">Z-910T</strain>
    </source>
</reference>
<keyword evidence="9 16" id="KW-1133">Transmembrane helix</keyword>
<keyword evidence="10" id="KW-0238">DNA-binding</keyword>
<feature type="transmembrane region" description="Helical" evidence="16">
    <location>
        <begin position="127"/>
        <end position="146"/>
    </location>
</feature>
<dbReference type="PANTHER" id="PTHR22683">
    <property type="entry name" value="SPORULATION PROTEIN RELATED"/>
    <property type="match status" value="1"/>
</dbReference>
<feature type="transmembrane region" description="Helical" evidence="16">
    <location>
        <begin position="20"/>
        <end position="37"/>
    </location>
</feature>
<evidence type="ECO:0000256" key="2">
    <source>
        <dbReference type="ARBA" id="ARBA00006474"/>
    </source>
</evidence>
<dbReference type="Pfam" id="PF13491">
    <property type="entry name" value="FtsK_4TM"/>
    <property type="match status" value="1"/>
</dbReference>
<evidence type="ECO:0000259" key="17">
    <source>
        <dbReference type="PROSITE" id="PS50901"/>
    </source>
</evidence>
<dbReference type="InterPro" id="IPR027417">
    <property type="entry name" value="P-loop_NTPase"/>
</dbReference>
<feature type="transmembrane region" description="Helical" evidence="16">
    <location>
        <begin position="57"/>
        <end position="76"/>
    </location>
</feature>
<feature type="transmembrane region" description="Helical" evidence="16">
    <location>
        <begin position="88"/>
        <end position="107"/>
    </location>
</feature>
<keyword evidence="7" id="KW-0159">Chromosome partition</keyword>
<evidence type="ECO:0000256" key="8">
    <source>
        <dbReference type="ARBA" id="ARBA00022840"/>
    </source>
</evidence>
<keyword evidence="6 14" id="KW-0547">Nucleotide-binding</keyword>
<dbReference type="EMBL" id="CP158367">
    <property type="protein sequence ID" value="XBX76282.1"/>
    <property type="molecule type" value="Genomic_DNA"/>
</dbReference>
<dbReference type="SUPFAM" id="SSF46785">
    <property type="entry name" value="Winged helix' DNA-binding domain"/>
    <property type="match status" value="1"/>
</dbReference>
<dbReference type="Pfam" id="PF09397">
    <property type="entry name" value="FtsK_gamma"/>
    <property type="match status" value="1"/>
</dbReference>
<evidence type="ECO:0000256" key="9">
    <source>
        <dbReference type="ARBA" id="ARBA00022989"/>
    </source>
</evidence>
<dbReference type="InterPro" id="IPR002543">
    <property type="entry name" value="FtsK_dom"/>
</dbReference>
<evidence type="ECO:0000256" key="10">
    <source>
        <dbReference type="ARBA" id="ARBA00023125"/>
    </source>
</evidence>
<dbReference type="CDD" id="cd01127">
    <property type="entry name" value="TrwB_TraG_TraD_VirD4"/>
    <property type="match status" value="1"/>
</dbReference>
<feature type="binding site" evidence="14">
    <location>
        <begin position="453"/>
        <end position="460"/>
    </location>
    <ligand>
        <name>ATP</name>
        <dbReference type="ChEBI" id="CHEBI:30616"/>
    </ligand>
</feature>
<dbReference type="GO" id="GO:0005524">
    <property type="term" value="F:ATP binding"/>
    <property type="evidence" value="ECO:0007669"/>
    <property type="project" value="UniProtKB-UniRule"/>
</dbReference>
<dbReference type="InterPro" id="IPR025199">
    <property type="entry name" value="FtsK_4TM"/>
</dbReference>
<dbReference type="Gene3D" id="3.30.980.40">
    <property type="match status" value="1"/>
</dbReference>
<dbReference type="GO" id="GO:0005886">
    <property type="term" value="C:plasma membrane"/>
    <property type="evidence" value="ECO:0007669"/>
    <property type="project" value="UniProtKB-SubCell"/>
</dbReference>